<keyword evidence="3" id="KW-1185">Reference proteome</keyword>
<dbReference type="InterPro" id="IPR017853">
    <property type="entry name" value="GH"/>
</dbReference>
<evidence type="ECO:0000313" key="2">
    <source>
        <dbReference type="EMBL" id="CAK9328188.1"/>
    </source>
</evidence>
<dbReference type="Gene3D" id="3.20.20.80">
    <property type="entry name" value="Glycosidases"/>
    <property type="match status" value="1"/>
</dbReference>
<feature type="chain" id="PRO_5045551903" evidence="1">
    <location>
        <begin position="19"/>
        <end position="253"/>
    </location>
</feature>
<reference evidence="2 3" key="1">
    <citation type="submission" date="2024-03" db="EMBL/GenBank/DDBJ databases">
        <authorList>
            <person name="Gkanogiannis A."/>
            <person name="Becerra Lopez-Lavalle L."/>
        </authorList>
    </citation>
    <scope>NUCLEOTIDE SEQUENCE [LARGE SCALE GENOMIC DNA]</scope>
</reference>
<dbReference type="PANTHER" id="PTHR32227">
    <property type="entry name" value="GLUCAN ENDO-1,3-BETA-GLUCOSIDASE BG1-RELATED-RELATED"/>
    <property type="match status" value="1"/>
</dbReference>
<evidence type="ECO:0000256" key="1">
    <source>
        <dbReference type="SAM" id="SignalP"/>
    </source>
</evidence>
<gene>
    <name evidence="2" type="ORF">CITCOLO1_LOCUS20593</name>
</gene>
<dbReference type="SUPFAM" id="SSF51445">
    <property type="entry name" value="(Trans)glycosidases"/>
    <property type="match status" value="1"/>
</dbReference>
<proteinExistence type="predicted"/>
<protein>
    <submittedName>
        <fullName evidence="2">Uncharacterized protein</fullName>
    </submittedName>
</protein>
<dbReference type="InterPro" id="IPR044965">
    <property type="entry name" value="Glyco_hydro_17_plant"/>
</dbReference>
<keyword evidence="1" id="KW-0732">Signal</keyword>
<dbReference type="Proteomes" id="UP001642487">
    <property type="component" value="Chromosome 8"/>
</dbReference>
<sequence>MAKLIVLFMVATSSMVGAYEVLLGAYCGLAGNDLPPPWKVVPTVSKIQHSSGSLITNMATNHTIVEEWFITYIAPFIRDFTINYIIIVGHGIPSKSPQCSLPRTSESHHIVKTPPSSGAFDPTISKNMRGILQFLWEQGSPLMVGLHPYKTYVYSSNISLGYATFTEENSSLGKLGAQLVGITILQHHHLQLHTTKILRVILISSSKRTPMKPNIYIQGFIQSIFNENEEPEGESRCYGMFNVDSTPIYPPVF</sequence>
<dbReference type="EMBL" id="OZ021742">
    <property type="protein sequence ID" value="CAK9328188.1"/>
    <property type="molecule type" value="Genomic_DNA"/>
</dbReference>
<feature type="signal peptide" evidence="1">
    <location>
        <begin position="1"/>
        <end position="18"/>
    </location>
</feature>
<evidence type="ECO:0000313" key="3">
    <source>
        <dbReference type="Proteomes" id="UP001642487"/>
    </source>
</evidence>
<accession>A0ABP0Z5Z7</accession>
<organism evidence="2 3">
    <name type="scientific">Citrullus colocynthis</name>
    <name type="common">colocynth</name>
    <dbReference type="NCBI Taxonomy" id="252529"/>
    <lineage>
        <taxon>Eukaryota</taxon>
        <taxon>Viridiplantae</taxon>
        <taxon>Streptophyta</taxon>
        <taxon>Embryophyta</taxon>
        <taxon>Tracheophyta</taxon>
        <taxon>Spermatophyta</taxon>
        <taxon>Magnoliopsida</taxon>
        <taxon>eudicotyledons</taxon>
        <taxon>Gunneridae</taxon>
        <taxon>Pentapetalae</taxon>
        <taxon>rosids</taxon>
        <taxon>fabids</taxon>
        <taxon>Cucurbitales</taxon>
        <taxon>Cucurbitaceae</taxon>
        <taxon>Benincaseae</taxon>
        <taxon>Citrullus</taxon>
    </lineage>
</organism>
<name>A0ABP0Z5Z7_9ROSI</name>